<feature type="transmembrane region" description="Helical" evidence="17">
    <location>
        <begin position="74"/>
        <end position="92"/>
    </location>
</feature>
<evidence type="ECO:0000256" key="3">
    <source>
        <dbReference type="ARBA" id="ARBA00007222"/>
    </source>
</evidence>
<protein>
    <recommendedName>
        <fullName evidence="4">dolichyl-phosphate-mannose--protein mannosyltransferase</fullName>
        <ecNumber evidence="4">2.4.1.109</ecNumber>
    </recommendedName>
</protein>
<dbReference type="Pfam" id="PF16192">
    <property type="entry name" value="PMT_4TMC"/>
    <property type="match status" value="1"/>
</dbReference>
<feature type="transmembrane region" description="Helical" evidence="17">
    <location>
        <begin position="163"/>
        <end position="181"/>
    </location>
</feature>
<feature type="compositionally biased region" description="Basic residues" evidence="16">
    <location>
        <begin position="359"/>
        <end position="370"/>
    </location>
</feature>
<dbReference type="Pfam" id="PF08449">
    <property type="entry name" value="UAA"/>
    <property type="match status" value="1"/>
</dbReference>
<evidence type="ECO:0000256" key="2">
    <source>
        <dbReference type="ARBA" id="ARBA00004922"/>
    </source>
</evidence>
<feature type="transmembrane region" description="Helical" evidence="17">
    <location>
        <begin position="201"/>
        <end position="220"/>
    </location>
</feature>
<proteinExistence type="inferred from homology"/>
<evidence type="ECO:0000256" key="17">
    <source>
        <dbReference type="SAM" id="Phobius"/>
    </source>
</evidence>
<feature type="region of interest" description="Disordered" evidence="16">
    <location>
        <begin position="355"/>
        <end position="381"/>
    </location>
</feature>
<dbReference type="CDD" id="cd23285">
    <property type="entry name" value="beta-trefoil_MIR_PMT4-like"/>
    <property type="match status" value="1"/>
</dbReference>
<dbReference type="Gene3D" id="2.80.10.50">
    <property type="match status" value="2"/>
</dbReference>
<comment type="pathway">
    <text evidence="2">Protein modification; protein glycosylation.</text>
</comment>
<feature type="transmembrane region" description="Helical" evidence="17">
    <location>
        <begin position="490"/>
        <end position="510"/>
    </location>
</feature>
<keyword evidence="7" id="KW-0328">Glycosyltransferase</keyword>
<keyword evidence="9 17" id="KW-0812">Transmembrane</keyword>
<dbReference type="GO" id="GO:0004169">
    <property type="term" value="F:dolichyl-phosphate-mannose-protein mannosyltransferase activity"/>
    <property type="evidence" value="ECO:0007669"/>
    <property type="project" value="UniProtKB-EC"/>
</dbReference>
<evidence type="ECO:0000256" key="6">
    <source>
        <dbReference type="ARBA" id="ARBA00022597"/>
    </source>
</evidence>
<evidence type="ECO:0000256" key="5">
    <source>
        <dbReference type="ARBA" id="ARBA00022448"/>
    </source>
</evidence>
<dbReference type="SMART" id="SM00472">
    <property type="entry name" value="MIR"/>
    <property type="match status" value="2"/>
</dbReference>
<dbReference type="EMBL" id="ML978071">
    <property type="protein sequence ID" value="KAF2013134.1"/>
    <property type="molecule type" value="Genomic_DNA"/>
</dbReference>
<evidence type="ECO:0000256" key="16">
    <source>
        <dbReference type="SAM" id="MobiDB-lite"/>
    </source>
</evidence>
<feature type="transmembrane region" description="Helical" evidence="17">
    <location>
        <begin position="36"/>
        <end position="54"/>
    </location>
</feature>
<feature type="transmembrane region" description="Helical" evidence="17">
    <location>
        <begin position="911"/>
        <end position="929"/>
    </location>
</feature>
<feature type="transmembrane region" description="Helical" evidence="17">
    <location>
        <begin position="631"/>
        <end position="650"/>
    </location>
</feature>
<dbReference type="AlphaFoldDB" id="A0A6A5XLG1"/>
<dbReference type="InterPro" id="IPR027005">
    <property type="entry name" value="PMT-like"/>
</dbReference>
<dbReference type="Pfam" id="PF02366">
    <property type="entry name" value="PMT"/>
    <property type="match status" value="1"/>
</dbReference>
<dbReference type="NCBIfam" id="TIGR00803">
    <property type="entry name" value="nst"/>
    <property type="match status" value="1"/>
</dbReference>
<dbReference type="InterPro" id="IPR003342">
    <property type="entry name" value="ArnT-like_N"/>
</dbReference>
<dbReference type="GO" id="GO:0005789">
    <property type="term" value="C:endoplasmic reticulum membrane"/>
    <property type="evidence" value="ECO:0007669"/>
    <property type="project" value="UniProtKB-SubCell"/>
</dbReference>
<keyword evidence="13 17" id="KW-0472">Membrane</keyword>
<dbReference type="SUPFAM" id="SSF82109">
    <property type="entry name" value="MIR domain"/>
    <property type="match status" value="1"/>
</dbReference>
<feature type="transmembrane region" description="Helical" evidence="17">
    <location>
        <begin position="311"/>
        <end position="329"/>
    </location>
</feature>
<feature type="transmembrane region" description="Helical" evidence="17">
    <location>
        <begin position="405"/>
        <end position="426"/>
    </location>
</feature>
<dbReference type="PANTHER" id="PTHR10050:SF51">
    <property type="entry name" value="PROTEIN O-MANNOSYL-TRANSFERASE 1"/>
    <property type="match status" value="1"/>
</dbReference>
<comment type="catalytic activity">
    <reaction evidence="15">
        <text>a di-trans,poly-cis-dolichyl beta-D-mannosyl phosphate + L-seryl-[protein] = 3-O-(alpha-D-mannosyl)-L-seryl-[protein] + a di-trans,poly-cis-dolichyl phosphate + H(+)</text>
        <dbReference type="Rhea" id="RHEA:17377"/>
        <dbReference type="Rhea" id="RHEA-COMP:9863"/>
        <dbReference type="Rhea" id="RHEA-COMP:13546"/>
        <dbReference type="Rhea" id="RHEA-COMP:19498"/>
        <dbReference type="Rhea" id="RHEA-COMP:19501"/>
        <dbReference type="ChEBI" id="CHEBI:15378"/>
        <dbReference type="ChEBI" id="CHEBI:29999"/>
        <dbReference type="ChEBI" id="CHEBI:57683"/>
        <dbReference type="ChEBI" id="CHEBI:58211"/>
        <dbReference type="ChEBI" id="CHEBI:137321"/>
        <dbReference type="EC" id="2.4.1.109"/>
    </reaction>
</comment>
<organism evidence="19 20">
    <name type="scientific">Aaosphaeria arxii CBS 175.79</name>
    <dbReference type="NCBI Taxonomy" id="1450172"/>
    <lineage>
        <taxon>Eukaryota</taxon>
        <taxon>Fungi</taxon>
        <taxon>Dikarya</taxon>
        <taxon>Ascomycota</taxon>
        <taxon>Pezizomycotina</taxon>
        <taxon>Dothideomycetes</taxon>
        <taxon>Pleosporomycetidae</taxon>
        <taxon>Pleosporales</taxon>
        <taxon>Pleosporales incertae sedis</taxon>
        <taxon>Aaosphaeria</taxon>
    </lineage>
</organism>
<evidence type="ECO:0000256" key="12">
    <source>
        <dbReference type="ARBA" id="ARBA00022989"/>
    </source>
</evidence>
<keyword evidence="20" id="KW-1185">Reference proteome</keyword>
<sequence>MAAIVPLVGSFGLIFGGCCSNVYCLEAIVKHEPDSGLLITLFQFIFTCASTLHYQFDPNARYFLKPSPVPFRKWLISATLFFTVNMMNNWAFAFDISVPVHIILRSFGSVTTMAAGWLRGKKYTRVQVFSVAVLTMGVMVSAWADARSKGKTMDTSRVDFTSASFEIGLLILLVAQLLSAYMGAYVEDIYAEHGNHWKANLFYSHLLSLPLFLNFSPVLYKQFARLQASQPFQVPSHIAGSLPPTISKALASTPQHVVYLTANAVTQLLCITGVNILSANTSAVTVTIVLNIRKLVSFLLSVWLFGNKMSGLMEIGAVMVFGAGALYGWETTYKIPQRRKAAAKDVQAKTAIMSSPAGVRHRGPKDKKRPTTPNPDLPLEKGDGNVAPIKHTFQAHRGAEWDYKVAISILTLFAFITRFWGITYPSQVVFDEVHFGKFASYYLQRMYFFDVHPPFGKLLFAFAGWLVGYKGDFLFENIGDSYITNKVPYVAYRAMPATLGALTVPTVFLIMWESGYSLPACVTAAGLLLFDNAHIGQTRLILLDASLIFFMATSVLAYVRFYKLRHDAFSRKWWKWLLLTGVSLSCVISIKYVGVFTFFSIGVPVLIDLWDLMNINRRQGALSLQEFGKHFAARVIGLIVIPFMLYLFWFQVHFTILSRSGPGDDFMTPEFQETLSDNVMNLQSVGIEYFDSITIRHKDTKVYLHSHPDRYPLRYDDGRISSQGQQVTGYPHNDTNNHWQVLPTKPLASTEGQREADGGRYNDTLFEIKVDNSKGNQDFKTMSSHFKLVHVPTKVAMWTHTTPLPDWAYKQAEINGNKNVQQPSNVWYVDDIPSLPADSERNKKEVRQVKTLSFLRKYIELQRAMFYHNNALTSSHPYASQPISWPFLLRGVSFWTNNDTREQIYFLGNPIGWWLASSLLAVFAGIIGADQLALRRGMDALDERTRARLYNSTGFFFLTWAAHYVPFYIMGRQLFLHHYLPAHLASALVAGALIEFIFNIEPVDPESPAGSAKGHRRTQSRPVRERVATQTLLGSWIATAVVLTAVIWCYLFFAPLTYGKPGLSVDQVNSRKWLAYDLHFAK</sequence>
<dbReference type="RefSeq" id="XP_033381473.1">
    <property type="nucleotide sequence ID" value="XM_033523647.1"/>
</dbReference>
<dbReference type="GeneID" id="54281044"/>
<dbReference type="OrthoDB" id="292747at2759"/>
<evidence type="ECO:0000256" key="13">
    <source>
        <dbReference type="ARBA" id="ARBA00023136"/>
    </source>
</evidence>
<evidence type="ECO:0000259" key="18">
    <source>
        <dbReference type="PROSITE" id="PS50919"/>
    </source>
</evidence>
<comment type="subcellular location">
    <subcellularLocation>
        <location evidence="1">Endoplasmic reticulum membrane</location>
        <topology evidence="1">Multi-pass membrane protein</topology>
    </subcellularLocation>
</comment>
<gene>
    <name evidence="19" type="ORF">BU24DRAFT_350456</name>
</gene>
<feature type="transmembrane region" description="Helical" evidence="17">
    <location>
        <begin position="582"/>
        <end position="610"/>
    </location>
</feature>
<evidence type="ECO:0000256" key="15">
    <source>
        <dbReference type="ARBA" id="ARBA00045102"/>
    </source>
</evidence>
<evidence type="ECO:0000256" key="10">
    <source>
        <dbReference type="ARBA" id="ARBA00022737"/>
    </source>
</evidence>
<dbReference type="PANTHER" id="PTHR10050">
    <property type="entry name" value="DOLICHYL-PHOSPHATE-MANNOSE--PROTEIN MANNOSYLTRANSFERASE"/>
    <property type="match status" value="1"/>
</dbReference>
<keyword evidence="12 17" id="KW-1133">Transmembrane helix</keyword>
<keyword evidence="8 19" id="KW-0808">Transferase</keyword>
<dbReference type="InterPro" id="IPR013657">
    <property type="entry name" value="SCL35B1-4/HUT1"/>
</dbReference>
<feature type="domain" description="MIR" evidence="18">
    <location>
        <begin position="776"/>
        <end position="832"/>
    </location>
</feature>
<dbReference type="EC" id="2.4.1.109" evidence="4"/>
<feature type="transmembrane region" description="Helical" evidence="17">
    <location>
        <begin position="1031"/>
        <end position="1053"/>
    </location>
</feature>
<feature type="domain" description="MIR" evidence="18">
    <location>
        <begin position="684"/>
        <end position="744"/>
    </location>
</feature>
<dbReference type="InterPro" id="IPR016093">
    <property type="entry name" value="MIR_motif"/>
</dbReference>
<evidence type="ECO:0000256" key="11">
    <source>
        <dbReference type="ARBA" id="ARBA00022824"/>
    </source>
</evidence>
<dbReference type="Proteomes" id="UP000799778">
    <property type="component" value="Unassembled WGS sequence"/>
</dbReference>
<keyword evidence="6" id="KW-0762">Sugar transport</keyword>
<evidence type="ECO:0000256" key="7">
    <source>
        <dbReference type="ARBA" id="ARBA00022676"/>
    </source>
</evidence>
<name>A0A6A5XLG1_9PLEO</name>
<feature type="transmembrane region" description="Helical" evidence="17">
    <location>
        <begin position="125"/>
        <end position="143"/>
    </location>
</feature>
<feature type="transmembrane region" description="Helical" evidence="17">
    <location>
        <begin position="540"/>
        <end position="562"/>
    </location>
</feature>
<accession>A0A6A5XLG1</accession>
<dbReference type="InterPro" id="IPR032421">
    <property type="entry name" value="PMT_4TMC"/>
</dbReference>
<evidence type="ECO:0000313" key="19">
    <source>
        <dbReference type="EMBL" id="KAF2013134.1"/>
    </source>
</evidence>
<dbReference type="InterPro" id="IPR036300">
    <property type="entry name" value="MIR_dom_sf"/>
</dbReference>
<reference evidence="19" key="1">
    <citation type="journal article" date="2020" name="Stud. Mycol.">
        <title>101 Dothideomycetes genomes: a test case for predicting lifestyles and emergence of pathogens.</title>
        <authorList>
            <person name="Haridas S."/>
            <person name="Albert R."/>
            <person name="Binder M."/>
            <person name="Bloem J."/>
            <person name="Labutti K."/>
            <person name="Salamov A."/>
            <person name="Andreopoulos B."/>
            <person name="Baker S."/>
            <person name="Barry K."/>
            <person name="Bills G."/>
            <person name="Bluhm B."/>
            <person name="Cannon C."/>
            <person name="Castanera R."/>
            <person name="Culley D."/>
            <person name="Daum C."/>
            <person name="Ezra D."/>
            <person name="Gonzalez J."/>
            <person name="Henrissat B."/>
            <person name="Kuo A."/>
            <person name="Liang C."/>
            <person name="Lipzen A."/>
            <person name="Lutzoni F."/>
            <person name="Magnuson J."/>
            <person name="Mondo S."/>
            <person name="Nolan M."/>
            <person name="Ohm R."/>
            <person name="Pangilinan J."/>
            <person name="Park H.-J."/>
            <person name="Ramirez L."/>
            <person name="Alfaro M."/>
            <person name="Sun H."/>
            <person name="Tritt A."/>
            <person name="Yoshinaga Y."/>
            <person name="Zwiers L.-H."/>
            <person name="Turgeon B."/>
            <person name="Goodwin S."/>
            <person name="Spatafora J."/>
            <person name="Crous P."/>
            <person name="Grigoriev I."/>
        </authorList>
    </citation>
    <scope>NUCLEOTIDE SEQUENCE</scope>
    <source>
        <strain evidence="19">CBS 175.79</strain>
    </source>
</reference>
<evidence type="ECO:0000256" key="8">
    <source>
        <dbReference type="ARBA" id="ARBA00022679"/>
    </source>
</evidence>
<keyword evidence="10" id="KW-0677">Repeat</keyword>
<evidence type="ECO:0000256" key="9">
    <source>
        <dbReference type="ARBA" id="ARBA00022692"/>
    </source>
</evidence>
<dbReference type="PROSITE" id="PS50919">
    <property type="entry name" value="MIR"/>
    <property type="match status" value="2"/>
</dbReference>
<comment type="catalytic activity">
    <reaction evidence="14">
        <text>a di-trans,poly-cis-dolichyl beta-D-mannosyl phosphate + L-threonyl-[protein] = 3-O-(alpha-D-mannosyl)-L-threonyl-[protein] + a di-trans,poly-cis-dolichyl phosphate + H(+)</text>
        <dbReference type="Rhea" id="RHEA:53396"/>
        <dbReference type="Rhea" id="RHEA-COMP:11060"/>
        <dbReference type="Rhea" id="RHEA-COMP:13547"/>
        <dbReference type="Rhea" id="RHEA-COMP:19498"/>
        <dbReference type="Rhea" id="RHEA-COMP:19501"/>
        <dbReference type="ChEBI" id="CHEBI:15378"/>
        <dbReference type="ChEBI" id="CHEBI:30013"/>
        <dbReference type="ChEBI" id="CHEBI:57683"/>
        <dbReference type="ChEBI" id="CHEBI:58211"/>
        <dbReference type="ChEBI" id="CHEBI:137323"/>
        <dbReference type="EC" id="2.4.1.109"/>
    </reaction>
</comment>
<evidence type="ECO:0000256" key="4">
    <source>
        <dbReference type="ARBA" id="ARBA00012839"/>
    </source>
</evidence>
<evidence type="ECO:0000256" key="14">
    <source>
        <dbReference type="ARBA" id="ARBA00045085"/>
    </source>
</evidence>
<feature type="transmembrane region" description="Helical" evidence="17">
    <location>
        <begin position="949"/>
        <end position="970"/>
    </location>
</feature>
<evidence type="ECO:0000313" key="20">
    <source>
        <dbReference type="Proteomes" id="UP000799778"/>
    </source>
</evidence>
<feature type="transmembrane region" description="Helical" evidence="17">
    <location>
        <begin position="446"/>
        <end position="469"/>
    </location>
</feature>
<dbReference type="UniPathway" id="UPA00378"/>
<keyword evidence="11" id="KW-0256">Endoplasmic reticulum</keyword>
<comment type="similarity">
    <text evidence="3">Belongs to the glycosyltransferase 39 family.</text>
</comment>
<evidence type="ECO:0000256" key="1">
    <source>
        <dbReference type="ARBA" id="ARBA00004477"/>
    </source>
</evidence>
<dbReference type="GO" id="GO:0055085">
    <property type="term" value="P:transmembrane transport"/>
    <property type="evidence" value="ECO:0007669"/>
    <property type="project" value="InterPro"/>
</dbReference>
<keyword evidence="5" id="KW-0813">Transport</keyword>